<dbReference type="SUPFAM" id="SSF53098">
    <property type="entry name" value="Ribonuclease H-like"/>
    <property type="match status" value="1"/>
</dbReference>
<comment type="catalytic activity">
    <reaction evidence="1">
        <text>Endonucleolytic cleavage to 5'-phosphomonoester.</text>
        <dbReference type="EC" id="3.1.26.4"/>
    </reaction>
</comment>
<organism evidence="9 10">
    <name type="scientific">Cylicostephanus goldi</name>
    <name type="common">Nematode worm</name>
    <dbReference type="NCBI Taxonomy" id="71465"/>
    <lineage>
        <taxon>Eukaryota</taxon>
        <taxon>Metazoa</taxon>
        <taxon>Ecdysozoa</taxon>
        <taxon>Nematoda</taxon>
        <taxon>Chromadorea</taxon>
        <taxon>Rhabditida</taxon>
        <taxon>Rhabditina</taxon>
        <taxon>Rhabditomorpha</taxon>
        <taxon>Strongyloidea</taxon>
        <taxon>Strongylidae</taxon>
        <taxon>Cylicostephanus</taxon>
    </lineage>
</organism>
<dbReference type="Pfam" id="PF00075">
    <property type="entry name" value="RNase_H"/>
    <property type="match status" value="1"/>
</dbReference>
<dbReference type="InterPro" id="IPR036397">
    <property type="entry name" value="RNaseH_sf"/>
</dbReference>
<keyword evidence="10" id="KW-1185">Reference proteome</keyword>
<evidence type="ECO:0000256" key="6">
    <source>
        <dbReference type="ARBA" id="ARBA00022759"/>
    </source>
</evidence>
<dbReference type="PROSITE" id="PS50879">
    <property type="entry name" value="RNASE_H_1"/>
    <property type="match status" value="1"/>
</dbReference>
<evidence type="ECO:0000256" key="5">
    <source>
        <dbReference type="ARBA" id="ARBA00022723"/>
    </source>
</evidence>
<dbReference type="InterPro" id="IPR012337">
    <property type="entry name" value="RNaseH-like_sf"/>
</dbReference>
<feature type="domain" description="RNase H type-1" evidence="8">
    <location>
        <begin position="8"/>
        <end position="172"/>
    </location>
</feature>
<dbReference type="Proteomes" id="UP000271889">
    <property type="component" value="Unassembled WGS sequence"/>
</dbReference>
<dbReference type="AlphaFoldDB" id="A0A3P6SPZ3"/>
<evidence type="ECO:0000313" key="9">
    <source>
        <dbReference type="EMBL" id="VDK69655.1"/>
    </source>
</evidence>
<dbReference type="GO" id="GO:0043137">
    <property type="term" value="P:DNA replication, removal of RNA primer"/>
    <property type="evidence" value="ECO:0007669"/>
    <property type="project" value="TreeGrafter"/>
</dbReference>
<keyword evidence="6" id="KW-0255">Endonuclease</keyword>
<keyword evidence="5" id="KW-0479">Metal-binding</keyword>
<dbReference type="GO" id="GO:0004523">
    <property type="term" value="F:RNA-DNA hybrid ribonuclease activity"/>
    <property type="evidence" value="ECO:0007669"/>
    <property type="project" value="UniProtKB-EC"/>
</dbReference>
<evidence type="ECO:0000256" key="2">
    <source>
        <dbReference type="ARBA" id="ARBA00005300"/>
    </source>
</evidence>
<dbReference type="GO" id="GO:0003676">
    <property type="term" value="F:nucleic acid binding"/>
    <property type="evidence" value="ECO:0007669"/>
    <property type="project" value="InterPro"/>
</dbReference>
<gene>
    <name evidence="9" type="ORF">CGOC_LOCUS6541</name>
</gene>
<evidence type="ECO:0000256" key="7">
    <source>
        <dbReference type="ARBA" id="ARBA00022801"/>
    </source>
</evidence>
<dbReference type="InterPro" id="IPR002156">
    <property type="entry name" value="RNaseH_domain"/>
</dbReference>
<keyword evidence="4" id="KW-0540">Nuclease</keyword>
<dbReference type="CDD" id="cd09280">
    <property type="entry name" value="RNase_HI_eukaryote_like"/>
    <property type="match status" value="1"/>
</dbReference>
<comment type="similarity">
    <text evidence="2">Belongs to the RNase H family.</text>
</comment>
<proteinExistence type="inferred from homology"/>
<evidence type="ECO:0000256" key="1">
    <source>
        <dbReference type="ARBA" id="ARBA00000077"/>
    </source>
</evidence>
<feature type="non-terminal residue" evidence="9">
    <location>
        <position position="172"/>
    </location>
</feature>
<dbReference type="PANTHER" id="PTHR10642:SF26">
    <property type="entry name" value="RIBONUCLEASE H1"/>
    <property type="match status" value="1"/>
</dbReference>
<dbReference type="EC" id="3.1.26.4" evidence="3"/>
<dbReference type="EMBL" id="UYRV01021499">
    <property type="protein sequence ID" value="VDK69655.1"/>
    <property type="molecule type" value="Genomic_DNA"/>
</dbReference>
<dbReference type="GO" id="GO:0046872">
    <property type="term" value="F:metal ion binding"/>
    <property type="evidence" value="ECO:0007669"/>
    <property type="project" value="UniProtKB-KW"/>
</dbReference>
<keyword evidence="7" id="KW-0378">Hydrolase</keyword>
<dbReference type="OrthoDB" id="90239at2759"/>
<reference evidence="9 10" key="1">
    <citation type="submission" date="2018-11" db="EMBL/GenBank/DDBJ databases">
        <authorList>
            <consortium name="Pathogen Informatics"/>
        </authorList>
    </citation>
    <scope>NUCLEOTIDE SEQUENCE [LARGE SCALE GENOMIC DNA]</scope>
</reference>
<evidence type="ECO:0000256" key="3">
    <source>
        <dbReference type="ARBA" id="ARBA00012180"/>
    </source>
</evidence>
<evidence type="ECO:0000259" key="8">
    <source>
        <dbReference type="PROSITE" id="PS50879"/>
    </source>
</evidence>
<dbReference type="PANTHER" id="PTHR10642">
    <property type="entry name" value="RIBONUCLEASE H1"/>
    <property type="match status" value="1"/>
</dbReference>
<sequence length="172" mass="19156">MFSDESIWKDAPIVYTDGACSRNGYQGAKVAFLDRASFVNVKNLQIKAGYGVFWGYDHPDNTCGPVHGAPTNNRGELLAVDVALKQAIRNNMSCIIVRTDSQLLMKSLDIYMEKWKRKKWKTSSGESVKNQDLIRSIDDSTQRIHVKFEYVAGHSGVAGNEEADKLARLGAQ</sequence>
<accession>A0A3P6SPZ3</accession>
<dbReference type="Gene3D" id="3.30.420.10">
    <property type="entry name" value="Ribonuclease H-like superfamily/Ribonuclease H"/>
    <property type="match status" value="1"/>
</dbReference>
<name>A0A3P6SPZ3_CYLGO</name>
<protein>
    <recommendedName>
        <fullName evidence="3">ribonuclease H</fullName>
        <ecNumber evidence="3">3.1.26.4</ecNumber>
    </recommendedName>
</protein>
<evidence type="ECO:0000313" key="10">
    <source>
        <dbReference type="Proteomes" id="UP000271889"/>
    </source>
</evidence>
<evidence type="ECO:0000256" key="4">
    <source>
        <dbReference type="ARBA" id="ARBA00022722"/>
    </source>
</evidence>
<dbReference type="InterPro" id="IPR050092">
    <property type="entry name" value="RNase_H"/>
</dbReference>